<sequence>MDPIDKELKEGLSDGPLGHQDAFSDSLRKRIERRIEEKVRPRRSRAPWFAATCVVLAAAACLLVGDWNSLLPHPEVNPAMEAAEPVADIQYYADDQQAVPLQSALLIGLRTDQQSPQIGEQFSTYRTLLIAPEQNRLQTIAEGSGILMPYKMSFWKIDNERRESAHEESRTLSAYLTNGKTATRQLVAPPVKPLTQSEKLLFAGNRYMAVGQTVNDRSTKEAASKYEYVWVKELDQLANRSKSSMTPLREPHVTLRTVYGADTADPAMRRLQAVLPSQPGEPAAREPAAAAADTTGESWTITRRQGRWVPQVADYAVQPSSKEHRYELKDFPAPLPEAVVSHDRLVADWQEIKRLRPTASDAFSSPTEDMVAVVSDRDVVVYPYQKRLIGQPLLSFTLGRNESVVMVQWAVGDYVEQWKQQAKTYLENE</sequence>
<organism evidence="3 4">
    <name type="scientific">Paenibacillus solanacearum</name>
    <dbReference type="NCBI Taxonomy" id="2048548"/>
    <lineage>
        <taxon>Bacteria</taxon>
        <taxon>Bacillati</taxon>
        <taxon>Bacillota</taxon>
        <taxon>Bacilli</taxon>
        <taxon>Bacillales</taxon>
        <taxon>Paenibacillaceae</taxon>
        <taxon>Paenibacillus</taxon>
    </lineage>
</organism>
<gene>
    <name evidence="3" type="ORF">PAESOLCIP111_04617</name>
</gene>
<evidence type="ECO:0000256" key="1">
    <source>
        <dbReference type="SAM" id="MobiDB-lite"/>
    </source>
</evidence>
<name>A0A916NR14_9BACL</name>
<evidence type="ECO:0000313" key="4">
    <source>
        <dbReference type="Proteomes" id="UP000693672"/>
    </source>
</evidence>
<proteinExistence type="predicted"/>
<keyword evidence="4" id="KW-1185">Reference proteome</keyword>
<feature type="transmembrane region" description="Helical" evidence="2">
    <location>
        <begin position="48"/>
        <end position="67"/>
    </location>
</feature>
<feature type="compositionally biased region" description="Basic and acidic residues" evidence="1">
    <location>
        <begin position="1"/>
        <end position="12"/>
    </location>
</feature>
<keyword evidence="2" id="KW-1133">Transmembrane helix</keyword>
<dbReference type="Proteomes" id="UP000693672">
    <property type="component" value="Unassembled WGS sequence"/>
</dbReference>
<keyword evidence="2" id="KW-0812">Transmembrane</keyword>
<feature type="region of interest" description="Disordered" evidence="1">
    <location>
        <begin position="1"/>
        <end position="23"/>
    </location>
</feature>
<keyword evidence="2" id="KW-0472">Membrane</keyword>
<evidence type="ECO:0000256" key="2">
    <source>
        <dbReference type="SAM" id="Phobius"/>
    </source>
</evidence>
<reference evidence="3" key="1">
    <citation type="submission" date="2021-06" db="EMBL/GenBank/DDBJ databases">
        <authorList>
            <person name="Criscuolo A."/>
        </authorList>
    </citation>
    <scope>NUCLEOTIDE SEQUENCE</scope>
    <source>
        <strain evidence="3">CIP111600</strain>
    </source>
</reference>
<comment type="caution">
    <text evidence="3">The sequence shown here is derived from an EMBL/GenBank/DDBJ whole genome shotgun (WGS) entry which is preliminary data.</text>
</comment>
<evidence type="ECO:0000313" key="3">
    <source>
        <dbReference type="EMBL" id="CAG7644075.1"/>
    </source>
</evidence>
<dbReference type="RefSeq" id="WP_218094331.1">
    <property type="nucleotide sequence ID" value="NZ_CAJVAS010000026.1"/>
</dbReference>
<dbReference type="EMBL" id="CAJVAS010000026">
    <property type="protein sequence ID" value="CAG7644075.1"/>
    <property type="molecule type" value="Genomic_DNA"/>
</dbReference>
<dbReference type="AlphaFoldDB" id="A0A916NR14"/>
<feature type="region of interest" description="Disordered" evidence="1">
    <location>
        <begin position="277"/>
        <end position="298"/>
    </location>
</feature>
<accession>A0A916NR14</accession>
<feature type="compositionally biased region" description="Low complexity" evidence="1">
    <location>
        <begin position="281"/>
        <end position="292"/>
    </location>
</feature>
<protein>
    <submittedName>
        <fullName evidence="3">Uncharacterized protein</fullName>
    </submittedName>
</protein>